<dbReference type="CDD" id="cd00143">
    <property type="entry name" value="PP2Cc"/>
    <property type="match status" value="1"/>
</dbReference>
<feature type="region of interest" description="Disordered" evidence="1">
    <location>
        <begin position="315"/>
        <end position="358"/>
    </location>
</feature>
<feature type="compositionally biased region" description="Low complexity" evidence="1">
    <location>
        <begin position="465"/>
        <end position="533"/>
    </location>
</feature>
<gene>
    <name evidence="4" type="ORF">GCM10022223_26370</name>
</gene>
<feature type="region of interest" description="Disordered" evidence="1">
    <location>
        <begin position="465"/>
        <end position="546"/>
    </location>
</feature>
<name>A0ABP6ZHB8_9ACTN</name>
<keyword evidence="5" id="KW-1185">Reference proteome</keyword>
<evidence type="ECO:0000259" key="3">
    <source>
        <dbReference type="PROSITE" id="PS51746"/>
    </source>
</evidence>
<feature type="domain" description="PPM-type phosphatase" evidence="3">
    <location>
        <begin position="6"/>
        <end position="240"/>
    </location>
</feature>
<dbReference type="SUPFAM" id="SSF81606">
    <property type="entry name" value="PP2C-like"/>
    <property type="match status" value="1"/>
</dbReference>
<dbReference type="RefSeq" id="WP_269326996.1">
    <property type="nucleotide sequence ID" value="NZ_BAAAZO010000003.1"/>
</dbReference>
<dbReference type="PROSITE" id="PS51746">
    <property type="entry name" value="PPM_2"/>
    <property type="match status" value="1"/>
</dbReference>
<accession>A0ABP6ZHB8</accession>
<protein>
    <submittedName>
        <fullName evidence="4">Protein phosphatase 2C domain-containing protein</fullName>
    </submittedName>
</protein>
<reference evidence="5" key="1">
    <citation type="journal article" date="2019" name="Int. J. Syst. Evol. Microbiol.">
        <title>The Global Catalogue of Microorganisms (GCM) 10K type strain sequencing project: providing services to taxonomists for standard genome sequencing and annotation.</title>
        <authorList>
            <consortium name="The Broad Institute Genomics Platform"/>
            <consortium name="The Broad Institute Genome Sequencing Center for Infectious Disease"/>
            <person name="Wu L."/>
            <person name="Ma J."/>
        </authorList>
    </citation>
    <scope>NUCLEOTIDE SEQUENCE [LARGE SCALE GENOMIC DNA]</scope>
    <source>
        <strain evidence="5">JCM 16902</strain>
    </source>
</reference>
<feature type="compositionally biased region" description="Basic and acidic residues" evidence="1">
    <location>
        <begin position="334"/>
        <end position="358"/>
    </location>
</feature>
<comment type="caution">
    <text evidence="4">The sequence shown here is derived from an EMBL/GenBank/DDBJ whole genome shotgun (WGS) entry which is preliminary data.</text>
</comment>
<dbReference type="InterPro" id="IPR036457">
    <property type="entry name" value="PPM-type-like_dom_sf"/>
</dbReference>
<dbReference type="Pfam" id="PF13672">
    <property type="entry name" value="PP2C_2"/>
    <property type="match status" value="1"/>
</dbReference>
<feature type="transmembrane region" description="Helical" evidence="2">
    <location>
        <begin position="365"/>
        <end position="384"/>
    </location>
</feature>
<evidence type="ECO:0000313" key="4">
    <source>
        <dbReference type="EMBL" id="GAA3609059.1"/>
    </source>
</evidence>
<evidence type="ECO:0000313" key="5">
    <source>
        <dbReference type="Proteomes" id="UP001501074"/>
    </source>
</evidence>
<dbReference type="Proteomes" id="UP001501074">
    <property type="component" value="Unassembled WGS sequence"/>
</dbReference>
<evidence type="ECO:0000256" key="1">
    <source>
        <dbReference type="SAM" id="MobiDB-lite"/>
    </source>
</evidence>
<organism evidence="4 5">
    <name type="scientific">Kineosporia mesophila</name>
    <dbReference type="NCBI Taxonomy" id="566012"/>
    <lineage>
        <taxon>Bacteria</taxon>
        <taxon>Bacillati</taxon>
        <taxon>Actinomycetota</taxon>
        <taxon>Actinomycetes</taxon>
        <taxon>Kineosporiales</taxon>
        <taxon>Kineosporiaceae</taxon>
        <taxon>Kineosporia</taxon>
    </lineage>
</organism>
<keyword evidence="2" id="KW-0472">Membrane</keyword>
<dbReference type="Gene3D" id="3.60.40.10">
    <property type="entry name" value="PPM-type phosphatase domain"/>
    <property type="match status" value="1"/>
</dbReference>
<dbReference type="EMBL" id="BAAAZO010000003">
    <property type="protein sequence ID" value="GAA3609059.1"/>
    <property type="molecule type" value="Genomic_DNA"/>
</dbReference>
<evidence type="ECO:0000256" key="2">
    <source>
        <dbReference type="SAM" id="Phobius"/>
    </source>
</evidence>
<sequence length="546" mass="57147">MAIALRYAARSDVGLVRSNNQDSGFAGPSLLIIADGMGGHAGGDIASSLAIGEMAPLNDMEHGLDAALDELQESLRHVQHELEARVGEEPALSGMGTTVTAILRVGNGRLGLAHIGDSRAYVLHNGRLDQITRDHTFVQRLVDDGRITLAEAEQHPQRSVLMRVLSDVMDDVDPDLTMLEARVGDRYLLCSDGLSGVVSFETIEETLAFGKDPASTCDQLVQLALRSGAPDNVTCIVADVVDSVSSPVSIEPVVVGAASLHPQPRIGFGGSAAERAAELTSTAPIPVVRDYDHPAEQLYQNGYGDQYQDEYQGRYRDQYSDGGGYGDQYDQYEDGSRDSPDEEPPGERTRGGRARKDSPRRGLRIGLFTLVLVILVAGGGYGAYHWSQGRYFVGAEAGTVAIFKGLPQSLGPIDLSSVTSLAPDVPVSGLSKASQKRVRDGISADDQAAAETTVGKLRTEVVCRAAASASEETPTTTPTPETTTTKAAGKTTTKKSGAADGASAQGDAEIEQAGATSGTPTTAPTTSPTTTPSTGGGSTADCGESN</sequence>
<dbReference type="SMART" id="SM00332">
    <property type="entry name" value="PP2Cc"/>
    <property type="match status" value="1"/>
</dbReference>
<keyword evidence="2" id="KW-0812">Transmembrane</keyword>
<proteinExistence type="predicted"/>
<dbReference type="SMART" id="SM00331">
    <property type="entry name" value="PP2C_SIG"/>
    <property type="match status" value="1"/>
</dbReference>
<dbReference type="InterPro" id="IPR001932">
    <property type="entry name" value="PPM-type_phosphatase-like_dom"/>
</dbReference>
<keyword evidence="2" id="KW-1133">Transmembrane helix</keyword>